<name>H2ZQ95_CIOSA</name>
<dbReference type="Proteomes" id="UP000007875">
    <property type="component" value="Unassembled WGS sequence"/>
</dbReference>
<dbReference type="Ensembl" id="ENSCSAVT00000019974.1">
    <property type="protein sequence ID" value="ENSCSAVP00000019761.1"/>
    <property type="gene ID" value="ENSCSAVG00000011590.1"/>
</dbReference>
<organism evidence="2 3">
    <name type="scientific">Ciona savignyi</name>
    <name type="common">Pacific transparent sea squirt</name>
    <dbReference type="NCBI Taxonomy" id="51511"/>
    <lineage>
        <taxon>Eukaryota</taxon>
        <taxon>Metazoa</taxon>
        <taxon>Chordata</taxon>
        <taxon>Tunicata</taxon>
        <taxon>Ascidiacea</taxon>
        <taxon>Phlebobranchia</taxon>
        <taxon>Cionidae</taxon>
        <taxon>Ciona</taxon>
    </lineage>
</organism>
<proteinExistence type="predicted"/>
<reference evidence="3" key="1">
    <citation type="submission" date="2003-08" db="EMBL/GenBank/DDBJ databases">
        <authorList>
            <person name="Birren B."/>
            <person name="Nusbaum C."/>
            <person name="Abebe A."/>
            <person name="Abouelleil A."/>
            <person name="Adekoya E."/>
            <person name="Ait-zahra M."/>
            <person name="Allen N."/>
            <person name="Allen T."/>
            <person name="An P."/>
            <person name="Anderson M."/>
            <person name="Anderson S."/>
            <person name="Arachchi H."/>
            <person name="Armbruster J."/>
            <person name="Bachantsang P."/>
            <person name="Baldwin J."/>
            <person name="Barry A."/>
            <person name="Bayul T."/>
            <person name="Blitshsteyn B."/>
            <person name="Bloom T."/>
            <person name="Blye J."/>
            <person name="Boguslavskiy L."/>
            <person name="Borowsky M."/>
            <person name="Boukhgalter B."/>
            <person name="Brunache A."/>
            <person name="Butler J."/>
            <person name="Calixte N."/>
            <person name="Calvo S."/>
            <person name="Camarata J."/>
            <person name="Campo K."/>
            <person name="Chang J."/>
            <person name="Cheshatsang Y."/>
            <person name="Citroen M."/>
            <person name="Collymore A."/>
            <person name="Considine T."/>
            <person name="Cook A."/>
            <person name="Cooke P."/>
            <person name="Corum B."/>
            <person name="Cuomo C."/>
            <person name="David R."/>
            <person name="Dawoe T."/>
            <person name="Degray S."/>
            <person name="Dodge S."/>
            <person name="Dooley K."/>
            <person name="Dorje P."/>
            <person name="Dorjee K."/>
            <person name="Dorris L."/>
            <person name="Duffey N."/>
            <person name="Dupes A."/>
            <person name="Elkins T."/>
            <person name="Engels R."/>
            <person name="Erickson J."/>
            <person name="Farina A."/>
            <person name="Faro S."/>
            <person name="Ferreira P."/>
            <person name="Fischer H."/>
            <person name="Fitzgerald M."/>
            <person name="Foley K."/>
            <person name="Gage D."/>
            <person name="Galagan J."/>
            <person name="Gearin G."/>
            <person name="Gnerre S."/>
            <person name="Gnirke A."/>
            <person name="Goyette A."/>
            <person name="Graham J."/>
            <person name="Grandbois E."/>
            <person name="Gyaltsen K."/>
            <person name="Hafez N."/>
            <person name="Hagopian D."/>
            <person name="Hagos B."/>
            <person name="Hall J."/>
            <person name="Hatcher B."/>
            <person name="Heller A."/>
            <person name="Higgins H."/>
            <person name="Honan T."/>
            <person name="Horn A."/>
            <person name="Houde N."/>
            <person name="Hughes L."/>
            <person name="Hulme W."/>
            <person name="Husby E."/>
            <person name="Iliev I."/>
            <person name="Jaffe D."/>
            <person name="Jones C."/>
            <person name="Kamal M."/>
            <person name="Kamat A."/>
            <person name="Kamvysselis M."/>
            <person name="Karlsson E."/>
            <person name="Kells C."/>
            <person name="Kieu A."/>
            <person name="Kisner P."/>
            <person name="Kodira C."/>
            <person name="Kulbokas E."/>
            <person name="Labutti K."/>
            <person name="Lama D."/>
            <person name="Landers T."/>
            <person name="Leger J."/>
            <person name="Levine S."/>
            <person name="Lewis D."/>
            <person name="Lewis T."/>
            <person name="Lindblad-toh K."/>
            <person name="Liu X."/>
            <person name="Lokyitsang T."/>
            <person name="Lokyitsang Y."/>
            <person name="Lucien O."/>
            <person name="Lui A."/>
            <person name="Ma L.J."/>
            <person name="Mabbitt R."/>
            <person name="Macdonald J."/>
            <person name="Maclean C."/>
            <person name="Major J."/>
            <person name="Manning J."/>
            <person name="Marabella R."/>
            <person name="Maru K."/>
            <person name="Matthews C."/>
            <person name="Mauceli E."/>
            <person name="Mccarthy M."/>
            <person name="Mcdonough S."/>
            <person name="Mcghee T."/>
            <person name="Meldrim J."/>
            <person name="Meneus L."/>
            <person name="Mesirov J."/>
            <person name="Mihalev A."/>
            <person name="Mihova T."/>
            <person name="Mikkelsen T."/>
            <person name="Mlenga V."/>
            <person name="Moru K."/>
            <person name="Mozes J."/>
            <person name="Mulrain L."/>
            <person name="Munson G."/>
            <person name="Naylor J."/>
            <person name="Newes C."/>
            <person name="Nguyen C."/>
            <person name="Nguyen N."/>
            <person name="Nguyen T."/>
            <person name="Nicol R."/>
            <person name="Nielsen C."/>
            <person name="Nizzari M."/>
            <person name="Norbu C."/>
            <person name="Norbu N."/>
            <person name="O'donnell P."/>
            <person name="Okoawo O."/>
            <person name="O'leary S."/>
            <person name="Omotosho B."/>
            <person name="O'neill K."/>
            <person name="Osman S."/>
            <person name="Parker S."/>
            <person name="Perrin D."/>
            <person name="Phunkhang P."/>
            <person name="Piqani B."/>
            <person name="Purcell S."/>
            <person name="Rachupka T."/>
            <person name="Ramasamy U."/>
            <person name="Rameau R."/>
            <person name="Ray V."/>
            <person name="Raymond C."/>
            <person name="Retta R."/>
            <person name="Richardson S."/>
            <person name="Rise C."/>
            <person name="Rodriguez J."/>
            <person name="Rogers J."/>
            <person name="Rogov P."/>
            <person name="Rutman M."/>
            <person name="Schupbach R."/>
            <person name="Seaman C."/>
            <person name="Settipalli S."/>
            <person name="Sharpe T."/>
            <person name="Sheridan J."/>
            <person name="Sherpa N."/>
            <person name="Shi J."/>
            <person name="Smirnov S."/>
            <person name="Smith C."/>
            <person name="Sougnez C."/>
            <person name="Spencer B."/>
            <person name="Stalker J."/>
            <person name="Stange-thomann N."/>
            <person name="Stavropoulos S."/>
            <person name="Stetson K."/>
            <person name="Stone C."/>
            <person name="Stone S."/>
            <person name="Stubbs M."/>
            <person name="Talamas J."/>
            <person name="Tchuinga P."/>
            <person name="Tenzing P."/>
            <person name="Tesfaye S."/>
            <person name="Theodore J."/>
            <person name="Thoulutsang Y."/>
            <person name="Topham K."/>
            <person name="Towey S."/>
            <person name="Tsamla T."/>
            <person name="Tsomo N."/>
            <person name="Vallee D."/>
            <person name="Vassiliev H."/>
            <person name="Venkataraman V."/>
            <person name="Vinson J."/>
            <person name="Vo A."/>
            <person name="Wade C."/>
            <person name="Wang S."/>
            <person name="Wangchuk T."/>
            <person name="Wangdi T."/>
            <person name="Whittaker C."/>
            <person name="Wilkinson J."/>
            <person name="Wu Y."/>
            <person name="Wyman D."/>
            <person name="Yadav S."/>
            <person name="Yang S."/>
            <person name="Yang X."/>
            <person name="Yeager S."/>
            <person name="Yee E."/>
            <person name="Young G."/>
            <person name="Zainoun J."/>
            <person name="Zembeck L."/>
            <person name="Zimmer A."/>
            <person name="Zody M."/>
            <person name="Lander E."/>
        </authorList>
    </citation>
    <scope>NUCLEOTIDE SEQUENCE [LARGE SCALE GENOMIC DNA]</scope>
</reference>
<dbReference type="AlphaFoldDB" id="H2ZQ95"/>
<dbReference type="HOGENOM" id="CLU_1958796_0_0_1"/>
<reference evidence="2" key="3">
    <citation type="submission" date="2025-09" db="UniProtKB">
        <authorList>
            <consortium name="Ensembl"/>
        </authorList>
    </citation>
    <scope>IDENTIFICATION</scope>
</reference>
<evidence type="ECO:0000256" key="1">
    <source>
        <dbReference type="SAM" id="MobiDB-lite"/>
    </source>
</evidence>
<reference evidence="2" key="2">
    <citation type="submission" date="2025-08" db="UniProtKB">
        <authorList>
            <consortium name="Ensembl"/>
        </authorList>
    </citation>
    <scope>IDENTIFICATION</scope>
</reference>
<dbReference type="InParanoid" id="H2ZQ95"/>
<protein>
    <submittedName>
        <fullName evidence="2">Uncharacterized protein</fullName>
    </submittedName>
</protein>
<evidence type="ECO:0000313" key="3">
    <source>
        <dbReference type="Proteomes" id="UP000007875"/>
    </source>
</evidence>
<keyword evidence="3" id="KW-1185">Reference proteome</keyword>
<feature type="region of interest" description="Disordered" evidence="1">
    <location>
        <begin position="1"/>
        <end position="73"/>
    </location>
</feature>
<evidence type="ECO:0000313" key="2">
    <source>
        <dbReference type="Ensembl" id="ENSCSAVP00000019761.1"/>
    </source>
</evidence>
<accession>H2ZQ95</accession>
<sequence length="128" mass="13103">MLSPSTVGGEKSVDRGNPSTPPSSPVLPCASSSPAVASDLPYPPRSVKSPDLISSTSTQEVEGARAFDPSASSAALPVSLSSAISRSYSDSGAAAMVHLSESFPQVLRPVISNQWPKAPDVTRPAVAR</sequence>